<evidence type="ECO:0000313" key="3">
    <source>
        <dbReference type="Proteomes" id="UP001152797"/>
    </source>
</evidence>
<dbReference type="EMBL" id="CAMXCT030003627">
    <property type="protein sequence ID" value="CAL4792763.1"/>
    <property type="molecule type" value="Genomic_DNA"/>
</dbReference>
<gene>
    <name evidence="1" type="ORF">C1SCF055_LOCUS31170</name>
</gene>
<name>A0A9P1D907_9DINO</name>
<organism evidence="1">
    <name type="scientific">Cladocopium goreaui</name>
    <dbReference type="NCBI Taxonomy" id="2562237"/>
    <lineage>
        <taxon>Eukaryota</taxon>
        <taxon>Sar</taxon>
        <taxon>Alveolata</taxon>
        <taxon>Dinophyceae</taxon>
        <taxon>Suessiales</taxon>
        <taxon>Symbiodiniaceae</taxon>
        <taxon>Cladocopium</taxon>
    </lineage>
</organism>
<dbReference type="EMBL" id="CAMXCT010003627">
    <property type="protein sequence ID" value="CAI4005451.1"/>
    <property type="molecule type" value="Genomic_DNA"/>
</dbReference>
<accession>A0A9P1D907</accession>
<keyword evidence="3" id="KW-1185">Reference proteome</keyword>
<dbReference type="EMBL" id="CAMXCT020003627">
    <property type="protein sequence ID" value="CAL1158826.1"/>
    <property type="molecule type" value="Genomic_DNA"/>
</dbReference>
<reference evidence="1" key="1">
    <citation type="submission" date="2022-10" db="EMBL/GenBank/DDBJ databases">
        <authorList>
            <person name="Chen Y."/>
            <person name="Dougan E. K."/>
            <person name="Chan C."/>
            <person name="Rhodes N."/>
            <person name="Thang M."/>
        </authorList>
    </citation>
    <scope>NUCLEOTIDE SEQUENCE</scope>
</reference>
<feature type="non-terminal residue" evidence="1">
    <location>
        <position position="1"/>
    </location>
</feature>
<sequence>MTFVPPDSEEAETALVSHQEVQTWAEGKRDAIICSISHAWETREHPDPCRYQLEHIVQRVVLYEAAFKADVWVFYDYASLFQFERFSPEEKSSFGAAMQNMHVMYAHEHTLTLRIESLTPDVAWNRMMANETELVPVYDNDQKCVVAKPLKDLVANKSAYLSRGWCMAEVEWSSLRTVNLQHQRIDGVDDRSDDGGRLNGRIPMTPEKFRSEMEKAVFTHRSDAESVIRLQEKIFFEKVTVCEHLELEGLPAQEMLALAHALPLYKNLKSLKLKTFRCDEEQVEALAK</sequence>
<dbReference type="Proteomes" id="UP001152797">
    <property type="component" value="Unassembled WGS sequence"/>
</dbReference>
<dbReference type="AlphaFoldDB" id="A0A9P1D907"/>
<protein>
    <submittedName>
        <fullName evidence="2">Protein NLRC3</fullName>
    </submittedName>
</protein>
<comment type="caution">
    <text evidence="1">The sequence shown here is derived from an EMBL/GenBank/DDBJ whole genome shotgun (WGS) entry which is preliminary data.</text>
</comment>
<reference evidence="2 3" key="2">
    <citation type="submission" date="2024-05" db="EMBL/GenBank/DDBJ databases">
        <authorList>
            <person name="Chen Y."/>
            <person name="Shah S."/>
            <person name="Dougan E. K."/>
            <person name="Thang M."/>
            <person name="Chan C."/>
        </authorList>
    </citation>
    <scope>NUCLEOTIDE SEQUENCE [LARGE SCALE GENOMIC DNA]</scope>
</reference>
<proteinExistence type="predicted"/>
<evidence type="ECO:0000313" key="1">
    <source>
        <dbReference type="EMBL" id="CAI4005451.1"/>
    </source>
</evidence>
<dbReference type="OrthoDB" id="435481at2759"/>
<evidence type="ECO:0000313" key="2">
    <source>
        <dbReference type="EMBL" id="CAL4792763.1"/>
    </source>
</evidence>